<feature type="non-terminal residue" evidence="1">
    <location>
        <position position="117"/>
    </location>
</feature>
<feature type="non-terminal residue" evidence="1">
    <location>
        <position position="1"/>
    </location>
</feature>
<sequence>LKLLLNLVFDDSSSSSKKVLNVDTKKESKRAVWPKLFTTLSSKEKEEDFMAMKGCKLPQRPKKRAKMIQRTLLDISPECFFAGVCCGGLITLPIQLGIGFLLREQPVFALATVDTVV</sequence>
<comment type="caution">
    <text evidence="1">The sequence shown here is derived from an EMBL/GenBank/DDBJ whole genome shotgun (WGS) entry which is preliminary data.</text>
</comment>
<dbReference type="PANTHER" id="PTHR33130:SF12">
    <property type="entry name" value="EXPRESSED PROTEIN"/>
    <property type="match status" value="1"/>
</dbReference>
<reference evidence="1 2" key="1">
    <citation type="journal article" date="2016" name="Sci. Rep.">
        <title>The genome sequence of the outbreeding globe artichoke constructed de novo incorporating a phase-aware low-pass sequencing strategy of F1 progeny.</title>
        <authorList>
            <person name="Scaglione D."/>
            <person name="Reyes-Chin-Wo S."/>
            <person name="Acquadro A."/>
            <person name="Froenicke L."/>
            <person name="Portis E."/>
            <person name="Beitel C."/>
            <person name="Tirone M."/>
            <person name="Mauro R."/>
            <person name="Lo Monaco A."/>
            <person name="Mauromicale G."/>
            <person name="Faccioli P."/>
            <person name="Cattivelli L."/>
            <person name="Rieseberg L."/>
            <person name="Michelmore R."/>
            <person name="Lanteri S."/>
        </authorList>
    </citation>
    <scope>NUCLEOTIDE SEQUENCE [LARGE SCALE GENOMIC DNA]</scope>
    <source>
        <strain evidence="1">2C</strain>
    </source>
</reference>
<dbReference type="InterPro" id="IPR012438">
    <property type="entry name" value="DUF1639"/>
</dbReference>
<dbReference type="EMBL" id="LEKV01001588">
    <property type="protein sequence ID" value="KVI06826.1"/>
    <property type="molecule type" value="Genomic_DNA"/>
</dbReference>
<dbReference type="Gramene" id="KVI06826">
    <property type="protein sequence ID" value="KVI06826"/>
    <property type="gene ID" value="Ccrd_014819"/>
</dbReference>
<dbReference type="Proteomes" id="UP000243975">
    <property type="component" value="Unassembled WGS sequence"/>
</dbReference>
<name>A0A124SGL9_CYNCS</name>
<organism evidence="1 2">
    <name type="scientific">Cynara cardunculus var. scolymus</name>
    <name type="common">Globe artichoke</name>
    <name type="synonym">Cynara scolymus</name>
    <dbReference type="NCBI Taxonomy" id="59895"/>
    <lineage>
        <taxon>Eukaryota</taxon>
        <taxon>Viridiplantae</taxon>
        <taxon>Streptophyta</taxon>
        <taxon>Embryophyta</taxon>
        <taxon>Tracheophyta</taxon>
        <taxon>Spermatophyta</taxon>
        <taxon>Magnoliopsida</taxon>
        <taxon>eudicotyledons</taxon>
        <taxon>Gunneridae</taxon>
        <taxon>Pentapetalae</taxon>
        <taxon>asterids</taxon>
        <taxon>campanulids</taxon>
        <taxon>Asterales</taxon>
        <taxon>Asteraceae</taxon>
        <taxon>Carduoideae</taxon>
        <taxon>Cardueae</taxon>
        <taxon>Carduinae</taxon>
        <taxon>Cynara</taxon>
    </lineage>
</organism>
<evidence type="ECO:0000313" key="1">
    <source>
        <dbReference type="EMBL" id="KVI06826.1"/>
    </source>
</evidence>
<dbReference type="PANTHER" id="PTHR33130">
    <property type="entry name" value="PUTATIVE (DUF1639)-RELATED"/>
    <property type="match status" value="1"/>
</dbReference>
<gene>
    <name evidence="1" type="ORF">Ccrd_014819</name>
</gene>
<protein>
    <submittedName>
        <fullName evidence="1">Uncharacterized protein</fullName>
    </submittedName>
</protein>
<accession>A0A124SGL9</accession>
<dbReference type="STRING" id="59895.A0A124SGL9"/>
<proteinExistence type="predicted"/>
<dbReference type="AlphaFoldDB" id="A0A124SGL9"/>
<dbReference type="Pfam" id="PF07797">
    <property type="entry name" value="DUF1639"/>
    <property type="match status" value="1"/>
</dbReference>
<evidence type="ECO:0000313" key="2">
    <source>
        <dbReference type="Proteomes" id="UP000243975"/>
    </source>
</evidence>
<keyword evidence="2" id="KW-1185">Reference proteome</keyword>